<dbReference type="AlphaFoldDB" id="A0ABD5IAD9"/>
<organism evidence="1 2">
    <name type="scientific">Bacillus thuringiensis serovar toumanoffi</name>
    <dbReference type="NCBI Taxonomy" id="180862"/>
    <lineage>
        <taxon>Bacteria</taxon>
        <taxon>Bacillati</taxon>
        <taxon>Bacillota</taxon>
        <taxon>Bacilli</taxon>
        <taxon>Bacillales</taxon>
        <taxon>Bacillaceae</taxon>
        <taxon>Bacillus</taxon>
        <taxon>Bacillus cereus group</taxon>
    </lineage>
</organism>
<dbReference type="Proteomes" id="UP001272716">
    <property type="component" value="Unassembled WGS sequence"/>
</dbReference>
<reference evidence="1 2" key="1">
    <citation type="submission" date="2023-10" db="EMBL/GenBank/DDBJ databases">
        <title>Draft Genome Sequence of Bacillus thuringiensis serovar. toumanoffi 4059: Identification of a Novel Cry Protein Candidate.</title>
        <authorList>
            <person name="Murdoch R.W."/>
            <person name="Gemler B."/>
            <person name="Heater B.S."/>
        </authorList>
    </citation>
    <scope>NUCLEOTIDE SEQUENCE [LARGE SCALE GENOMIC DNA]</scope>
    <source>
        <strain evidence="1 2">4059</strain>
    </source>
</reference>
<proteinExistence type="predicted"/>
<protein>
    <submittedName>
        <fullName evidence="1">Phage related protein</fullName>
    </submittedName>
</protein>
<dbReference type="EMBL" id="JAWQCK010000011">
    <property type="protein sequence ID" value="MDW9214063.1"/>
    <property type="molecule type" value="Genomic_DNA"/>
</dbReference>
<dbReference type="RefSeq" id="WP_001233223.1">
    <property type="nucleotide sequence ID" value="NZ_JAWQCK010000011.1"/>
</dbReference>
<name>A0ABD5IAD9_BACTU</name>
<evidence type="ECO:0000313" key="2">
    <source>
        <dbReference type="Proteomes" id="UP001272716"/>
    </source>
</evidence>
<evidence type="ECO:0000313" key="1">
    <source>
        <dbReference type="EMBL" id="MDW9214063.1"/>
    </source>
</evidence>
<comment type="caution">
    <text evidence="1">The sequence shown here is derived from an EMBL/GenBank/DDBJ whole genome shotgun (WGS) entry which is preliminary data.</text>
</comment>
<gene>
    <name evidence="1" type="ORF">BTTOUR_35525</name>
</gene>
<sequence length="84" mass="9907">MRKVEITVEERIKRKISYDFILPDHVTENQMNIIIARVESHSDCADDVVHLLQKEIPNLKVRKVNETDLNFDDAEIIVYDIKEN</sequence>
<accession>A0ABD5IAD9</accession>